<evidence type="ECO:0000313" key="4">
    <source>
        <dbReference type="Proteomes" id="UP000037035"/>
    </source>
</evidence>
<protein>
    <submittedName>
        <fullName evidence="3">Uncharacterized protein</fullName>
    </submittedName>
</protein>
<feature type="compositionally biased region" description="Basic and acidic residues" evidence="1">
    <location>
        <begin position="808"/>
        <end position="821"/>
    </location>
</feature>
<feature type="compositionally biased region" description="Polar residues" evidence="1">
    <location>
        <begin position="354"/>
        <end position="369"/>
    </location>
</feature>
<evidence type="ECO:0000256" key="1">
    <source>
        <dbReference type="SAM" id="MobiDB-lite"/>
    </source>
</evidence>
<dbReference type="Proteomes" id="UP000037035">
    <property type="component" value="Unassembled WGS sequence"/>
</dbReference>
<evidence type="ECO:0000313" key="3">
    <source>
        <dbReference type="EMBL" id="KNZ54921.1"/>
    </source>
</evidence>
<dbReference type="STRING" id="27349.A0A0L6V2E0"/>
<dbReference type="OrthoDB" id="2505725at2759"/>
<name>A0A0L6V2E0_9BASI</name>
<gene>
    <name evidence="3" type="ORF">VP01_2816g2</name>
</gene>
<accession>A0A0L6V2E0</accession>
<keyword evidence="4" id="KW-1185">Reference proteome</keyword>
<keyword evidence="2" id="KW-0812">Transmembrane</keyword>
<dbReference type="VEuPathDB" id="FungiDB:VP01_2816g2"/>
<proteinExistence type="predicted"/>
<comment type="caution">
    <text evidence="3">The sequence shown here is derived from an EMBL/GenBank/DDBJ whole genome shotgun (WGS) entry which is preliminary data.</text>
</comment>
<evidence type="ECO:0000256" key="2">
    <source>
        <dbReference type="SAM" id="Phobius"/>
    </source>
</evidence>
<keyword evidence="2" id="KW-1133">Transmembrane helix</keyword>
<dbReference type="AlphaFoldDB" id="A0A0L6V2E0"/>
<feature type="region of interest" description="Disordered" evidence="1">
    <location>
        <begin position="517"/>
        <end position="552"/>
    </location>
</feature>
<feature type="region of interest" description="Disordered" evidence="1">
    <location>
        <begin position="354"/>
        <end position="435"/>
    </location>
</feature>
<sequence>MAVFSYQLKFPSPPGEATSKDLQVTQSIKTQHLQPVPSSPAKKIKRVHLPDFSDQMAVNDQPRKVMSSSSSFSRAKPKKKIITTSLRKKPRSTSLLSFVIQVIICYLVLAYFYFCPKDPTSNPFVCRNLAELHWAIEPHLSPYIHQFNHQFRNPLQHRVNRKLRPLYEDYLIPTWTHLQPQLSFALRLSQQFLRQSGLPDQLSILHHTCWTPVRDHVNQRYEEKLQPHIQYTITSSKRVYTVIRNSRFIGAIKTYLPHLQRLLLQHIIRPIQHVVLPRLFQIYQQYIQPIIIRLFKVVYQYLVVEDNSIKDHLKNIKLTYRKRVLRPVKRLHEIYVKPQMTKIALKLNEYQYRNSEPVSSEQSNTTATDTMHKEKSHPPPSNVDRSEIPDPVLAHSPSKMVEDGIPSVKSQATPPVTKPQPAPEAEEGPDEKGSIVPDLTVDEELELPEDNSSQDYHLFASEGHSLELGLEVDDDEDEEEGVFETFQAGLEDEKRLVEADGLTVDADDLMDEISHEIASEKDAISSDNKQEREEEEKEKEKNERRKAEETAAERARLEKLAREGFAQMAALEKQSMTEFVANLREKRDAKNLASHAEIVAQESGGQEGLTQESKKLLERLSRWFERAEKLETVPVQERLKQAQLVVQKSKQKFLDKLVQPLLNRLDSFAQQEHLKEVTILNQAWLPLSQFSAQIQADLGYGFTWLADVTYHDWKIYHQFNTRAERLKTVMQNMIDGVASEEDPDLDLIQPTDDLPRFSFFKDIANARDAILAKHQLFLSHLDSLFRAHVDALSALQPIPPSSSSQNSDPDHTVENVNRDEL</sequence>
<keyword evidence="2" id="KW-0472">Membrane</keyword>
<feature type="compositionally biased region" description="Low complexity" evidence="1">
    <location>
        <begin position="796"/>
        <end position="807"/>
    </location>
</feature>
<reference evidence="3 4" key="1">
    <citation type="submission" date="2015-08" db="EMBL/GenBank/DDBJ databases">
        <title>Next Generation Sequencing and Analysis of the Genome of Puccinia sorghi L Schw, the Causal Agent of Maize Common Rust.</title>
        <authorList>
            <person name="Rochi L."/>
            <person name="Burguener G."/>
            <person name="Darino M."/>
            <person name="Turjanski A."/>
            <person name="Kreff E."/>
            <person name="Dieguez M.J."/>
            <person name="Sacco F."/>
        </authorList>
    </citation>
    <scope>NUCLEOTIDE SEQUENCE [LARGE SCALE GENOMIC DNA]</scope>
    <source>
        <strain evidence="3 4">RO10H11247</strain>
    </source>
</reference>
<organism evidence="3 4">
    <name type="scientific">Puccinia sorghi</name>
    <dbReference type="NCBI Taxonomy" id="27349"/>
    <lineage>
        <taxon>Eukaryota</taxon>
        <taxon>Fungi</taxon>
        <taxon>Dikarya</taxon>
        <taxon>Basidiomycota</taxon>
        <taxon>Pucciniomycotina</taxon>
        <taxon>Pucciniomycetes</taxon>
        <taxon>Pucciniales</taxon>
        <taxon>Pucciniaceae</taxon>
        <taxon>Puccinia</taxon>
    </lineage>
</organism>
<feature type="region of interest" description="Disordered" evidence="1">
    <location>
        <begin position="796"/>
        <end position="821"/>
    </location>
</feature>
<dbReference type="EMBL" id="LAVV01007742">
    <property type="protein sequence ID" value="KNZ54921.1"/>
    <property type="molecule type" value="Genomic_DNA"/>
</dbReference>
<feature type="transmembrane region" description="Helical" evidence="2">
    <location>
        <begin position="95"/>
        <end position="114"/>
    </location>
</feature>